<sequence length="197" mass="23335">GLERGFVALSLDDEEEEEYRHRTGLIWFLRKRNSIWMDLERVQKRSPWTSNNHLLMLHHLRKKEYLLKVPLIFANFWVQIHEVPPGERVRKSSMCEGSVGCKVIFEEEEEGHSDSYCQANTELRFEIAKMRWDLSLRDQSRHALAMNSVWLKEDGGDVKRRSFYEGSNLRRRNWEKVNRRGFGSFVDPILGVNLEGI</sequence>
<organism evidence="1 2">
    <name type="scientific">Gossypium laxum</name>
    <dbReference type="NCBI Taxonomy" id="34288"/>
    <lineage>
        <taxon>Eukaryota</taxon>
        <taxon>Viridiplantae</taxon>
        <taxon>Streptophyta</taxon>
        <taxon>Embryophyta</taxon>
        <taxon>Tracheophyta</taxon>
        <taxon>Spermatophyta</taxon>
        <taxon>Magnoliopsida</taxon>
        <taxon>eudicotyledons</taxon>
        <taxon>Gunneridae</taxon>
        <taxon>Pentapetalae</taxon>
        <taxon>rosids</taxon>
        <taxon>malvids</taxon>
        <taxon>Malvales</taxon>
        <taxon>Malvaceae</taxon>
        <taxon>Malvoideae</taxon>
        <taxon>Gossypium</taxon>
    </lineage>
</organism>
<dbReference type="EMBL" id="JABEZV010000003">
    <property type="protein sequence ID" value="MBA0708018.1"/>
    <property type="molecule type" value="Genomic_DNA"/>
</dbReference>
<dbReference type="Proteomes" id="UP000593574">
    <property type="component" value="Unassembled WGS sequence"/>
</dbReference>
<name>A0A7J8Z849_9ROSI</name>
<gene>
    <name evidence="1" type="ORF">Golax_020012</name>
</gene>
<evidence type="ECO:0008006" key="3">
    <source>
        <dbReference type="Google" id="ProtNLM"/>
    </source>
</evidence>
<comment type="caution">
    <text evidence="1">The sequence shown here is derived from an EMBL/GenBank/DDBJ whole genome shotgun (WGS) entry which is preliminary data.</text>
</comment>
<evidence type="ECO:0000313" key="2">
    <source>
        <dbReference type="Proteomes" id="UP000593574"/>
    </source>
</evidence>
<protein>
    <recommendedName>
        <fullName evidence="3">DUF4283 domain-containing protein</fullName>
    </recommendedName>
</protein>
<proteinExistence type="predicted"/>
<evidence type="ECO:0000313" key="1">
    <source>
        <dbReference type="EMBL" id="MBA0708018.1"/>
    </source>
</evidence>
<dbReference type="AlphaFoldDB" id="A0A7J8Z849"/>
<reference evidence="1 2" key="1">
    <citation type="journal article" date="2019" name="Genome Biol. Evol.">
        <title>Insights into the evolution of the New World diploid cottons (Gossypium, subgenus Houzingenia) based on genome sequencing.</title>
        <authorList>
            <person name="Grover C.E."/>
            <person name="Arick M.A. 2nd"/>
            <person name="Thrash A."/>
            <person name="Conover J.L."/>
            <person name="Sanders W.S."/>
            <person name="Peterson D.G."/>
            <person name="Frelichowski J.E."/>
            <person name="Scheffler J.A."/>
            <person name="Scheffler B.E."/>
            <person name="Wendel J.F."/>
        </authorList>
    </citation>
    <scope>NUCLEOTIDE SEQUENCE [LARGE SCALE GENOMIC DNA]</scope>
    <source>
        <strain evidence="1">4</strain>
        <tissue evidence="1">Leaf</tissue>
    </source>
</reference>
<feature type="non-terminal residue" evidence="1">
    <location>
        <position position="1"/>
    </location>
</feature>
<accession>A0A7J8Z849</accession>
<keyword evidence="2" id="KW-1185">Reference proteome</keyword>